<dbReference type="InterPro" id="IPR051397">
    <property type="entry name" value="Zn-ADH-like_protein"/>
</dbReference>
<keyword evidence="3" id="KW-1185">Reference proteome</keyword>
<dbReference type="Gene3D" id="3.40.50.720">
    <property type="entry name" value="NAD(P)-binding Rossmann-like Domain"/>
    <property type="match status" value="1"/>
</dbReference>
<evidence type="ECO:0000313" key="2">
    <source>
        <dbReference type="EMBL" id="NVD27977.1"/>
    </source>
</evidence>
<evidence type="ECO:0000313" key="3">
    <source>
        <dbReference type="Proteomes" id="UP000652427"/>
    </source>
</evidence>
<dbReference type="SUPFAM" id="SSF51735">
    <property type="entry name" value="NAD(P)-binding Rossmann-fold domains"/>
    <property type="match status" value="1"/>
</dbReference>
<organism evidence="2 3">
    <name type="scientific">Parasphingorhabdus flavimaris</name>
    <dbReference type="NCBI Taxonomy" id="266812"/>
    <lineage>
        <taxon>Bacteria</taxon>
        <taxon>Pseudomonadati</taxon>
        <taxon>Pseudomonadota</taxon>
        <taxon>Alphaproteobacteria</taxon>
        <taxon>Sphingomonadales</taxon>
        <taxon>Sphingomonadaceae</taxon>
        <taxon>Parasphingorhabdus</taxon>
    </lineage>
</organism>
<dbReference type="CDD" id="cd08241">
    <property type="entry name" value="QOR1"/>
    <property type="match status" value="1"/>
</dbReference>
<dbReference type="InterPro" id="IPR036291">
    <property type="entry name" value="NAD(P)-bd_dom_sf"/>
</dbReference>
<dbReference type="Gene3D" id="3.90.180.10">
    <property type="entry name" value="Medium-chain alcohol dehydrogenases, catalytic domain"/>
    <property type="match status" value="1"/>
</dbReference>
<dbReference type="Pfam" id="PF00107">
    <property type="entry name" value="ADH_zinc_N"/>
    <property type="match status" value="1"/>
</dbReference>
<dbReference type="Pfam" id="PF08240">
    <property type="entry name" value="ADH_N"/>
    <property type="match status" value="1"/>
</dbReference>
<dbReference type="PANTHER" id="PTHR43677">
    <property type="entry name" value="SHORT-CHAIN DEHYDROGENASE/REDUCTASE"/>
    <property type="match status" value="1"/>
</dbReference>
<dbReference type="PANTHER" id="PTHR43677:SF4">
    <property type="entry name" value="QUINONE OXIDOREDUCTASE-LIKE PROTEIN 2"/>
    <property type="match status" value="1"/>
</dbReference>
<dbReference type="SUPFAM" id="SSF50129">
    <property type="entry name" value="GroES-like"/>
    <property type="match status" value="1"/>
</dbReference>
<dbReference type="InterPro" id="IPR013154">
    <property type="entry name" value="ADH-like_N"/>
</dbReference>
<name>A0ABX2N2N7_9SPHN</name>
<feature type="domain" description="Enoyl reductase (ER)" evidence="1">
    <location>
        <begin position="14"/>
        <end position="325"/>
    </location>
</feature>
<dbReference type="EMBL" id="JABWMH010000002">
    <property type="protein sequence ID" value="NVD27977.1"/>
    <property type="molecule type" value="Genomic_DNA"/>
</dbReference>
<dbReference type="RefSeq" id="WP_176279444.1">
    <property type="nucleotide sequence ID" value="NZ_JABWMH010000002.1"/>
</dbReference>
<reference evidence="2 3" key="1">
    <citation type="submission" date="2020-06" db="EMBL/GenBank/DDBJ databases">
        <authorList>
            <person name="Kim S.-J."/>
            <person name="Park S.-J."/>
        </authorList>
    </citation>
    <scope>NUCLEOTIDE SEQUENCE [LARGE SCALE GENOMIC DNA]</scope>
    <source>
        <strain evidence="2 3">SW-151</strain>
    </source>
</reference>
<comment type="caution">
    <text evidence="2">The sequence shown here is derived from an EMBL/GenBank/DDBJ whole genome shotgun (WGS) entry which is preliminary data.</text>
</comment>
<accession>A0ABX2N2N7</accession>
<dbReference type="InterPro" id="IPR013149">
    <property type="entry name" value="ADH-like_C"/>
</dbReference>
<protein>
    <submittedName>
        <fullName evidence="2">NADPH:quinone oxidoreductase family protein</fullName>
    </submittedName>
</protein>
<dbReference type="InterPro" id="IPR020843">
    <property type="entry name" value="ER"/>
</dbReference>
<evidence type="ECO:0000259" key="1">
    <source>
        <dbReference type="SMART" id="SM00829"/>
    </source>
</evidence>
<sequence>MTSYRAAVCTDLTGPDSIEIQTRLPRPLTSGEVRIAVKAAGLNFPDLLMTRGKYQFRPDPPFIPGLEAAGEVLEVAPDVQNFKPGDRVMAGGKGGALAEQWIVDEAALSPLPDALSFAEGACWQSAASTAWHALVARGHLQPGETVLVLGASGGVGMAAVKMAKHIGATVFGVASNEEKLEAVHRAGADHLLDPSDKDLAAKVKALTDGKGVDVVYDPVGGELAITATRAIAWNGRYLIVGFASGTIPSFPANHIMIKTYSVIGVRAGEGPRRDPELAKRQTAALRELAQKGVMRPHISHRFSLADAAQALAVLERREAIGRVVVAMETSS</sequence>
<dbReference type="Proteomes" id="UP000652427">
    <property type="component" value="Unassembled WGS sequence"/>
</dbReference>
<gene>
    <name evidence="2" type="ORF">HUO14_08685</name>
</gene>
<dbReference type="SMART" id="SM00829">
    <property type="entry name" value="PKS_ER"/>
    <property type="match status" value="1"/>
</dbReference>
<proteinExistence type="predicted"/>
<dbReference type="InterPro" id="IPR011032">
    <property type="entry name" value="GroES-like_sf"/>
</dbReference>